<evidence type="ECO:0000313" key="2">
    <source>
        <dbReference type="EMBL" id="KEF60352.1"/>
    </source>
</evidence>
<accession>A0A072PKU5</accession>
<comment type="caution">
    <text evidence="2">The sequence shown here is derived from an EMBL/GenBank/DDBJ whole genome shotgun (WGS) entry which is preliminary data.</text>
</comment>
<dbReference type="STRING" id="1182545.A0A072PKU5"/>
<sequence>MSQHANFDRNTVRSWISACHKGHQNCRTNSDVVLPSRLIDVSRTNSHDSVSLHIPSEGERGSYAALSYCWGEGDRPTLKVGTLKAFLQRVWIPDLPKTYTDAIEVIRALGLKYLWIDAICIIQDDPADKIVEVPRMHQYYRNALFVISATNAEHVREGFLTRSADIPKTYRLPHLGVIQSRIQEIPVVSRSGKHARAYLTAENSVYAAGSGSIASRGWTLQEHALPDVLLEFPSPEGFVFSCATEEKHNEGFRYSRASYISGVRQALLERRRLQAQGNSPPMLDQDYGSWNSYLNTSEKRGHTPAETLAAILTLAQMNMPESQKWNSTPADRIYDSWNSMVTNYGCRNLKEHGDRLIAISALADEFKRLYGEVTGEYRAGLWERFLPHSLTWVVHETGIRPAPNSRISPSWSWAAVFGAGYSLQFSQRLSAISLISILKCETNLSEPTLPFGSVRQGTLTVKGRAKLTDTWKSELDGKTYLYGEADSEGNNRWVISLDSMDHKIYIGGPVFILPIFLLPVRFPHEASKPPKYTCLLLKLREGNTCCRIGIATSFYIHKASYEAWNERVFRIT</sequence>
<keyword evidence="3" id="KW-1185">Reference proteome</keyword>
<dbReference type="AlphaFoldDB" id="A0A072PKU5"/>
<dbReference type="PANTHER" id="PTHR33112:SF16">
    <property type="entry name" value="HETEROKARYON INCOMPATIBILITY DOMAIN-CONTAINING PROTEIN"/>
    <property type="match status" value="1"/>
</dbReference>
<dbReference type="Pfam" id="PF06985">
    <property type="entry name" value="HET"/>
    <property type="match status" value="1"/>
</dbReference>
<dbReference type="EMBL" id="AMGV01000002">
    <property type="protein sequence ID" value="KEF60352.1"/>
    <property type="molecule type" value="Genomic_DNA"/>
</dbReference>
<dbReference type="Proteomes" id="UP000027920">
    <property type="component" value="Unassembled WGS sequence"/>
</dbReference>
<organism evidence="2 3">
    <name type="scientific">Exophiala aquamarina CBS 119918</name>
    <dbReference type="NCBI Taxonomy" id="1182545"/>
    <lineage>
        <taxon>Eukaryota</taxon>
        <taxon>Fungi</taxon>
        <taxon>Dikarya</taxon>
        <taxon>Ascomycota</taxon>
        <taxon>Pezizomycotina</taxon>
        <taxon>Eurotiomycetes</taxon>
        <taxon>Chaetothyriomycetidae</taxon>
        <taxon>Chaetothyriales</taxon>
        <taxon>Herpotrichiellaceae</taxon>
        <taxon>Exophiala</taxon>
    </lineage>
</organism>
<feature type="domain" description="Heterokaryon incompatibility" evidence="1">
    <location>
        <begin position="63"/>
        <end position="222"/>
    </location>
</feature>
<dbReference type="InterPro" id="IPR010730">
    <property type="entry name" value="HET"/>
</dbReference>
<dbReference type="GeneID" id="25276858"/>
<protein>
    <recommendedName>
        <fullName evidence="1">Heterokaryon incompatibility domain-containing protein</fullName>
    </recommendedName>
</protein>
<dbReference type="PANTHER" id="PTHR33112">
    <property type="entry name" value="DOMAIN PROTEIN, PUTATIVE-RELATED"/>
    <property type="match status" value="1"/>
</dbReference>
<dbReference type="VEuPathDB" id="FungiDB:A1O9_01912"/>
<evidence type="ECO:0000259" key="1">
    <source>
        <dbReference type="Pfam" id="PF06985"/>
    </source>
</evidence>
<name>A0A072PKU5_9EURO</name>
<proteinExistence type="predicted"/>
<gene>
    <name evidence="2" type="ORF">A1O9_01912</name>
</gene>
<reference evidence="2 3" key="1">
    <citation type="submission" date="2013-03" db="EMBL/GenBank/DDBJ databases">
        <title>The Genome Sequence of Exophiala aquamarina CBS 119918.</title>
        <authorList>
            <consortium name="The Broad Institute Genomics Platform"/>
            <person name="Cuomo C."/>
            <person name="de Hoog S."/>
            <person name="Gorbushina A."/>
            <person name="Walker B."/>
            <person name="Young S.K."/>
            <person name="Zeng Q."/>
            <person name="Gargeya S."/>
            <person name="Fitzgerald M."/>
            <person name="Haas B."/>
            <person name="Abouelleil A."/>
            <person name="Allen A.W."/>
            <person name="Alvarado L."/>
            <person name="Arachchi H.M."/>
            <person name="Berlin A.M."/>
            <person name="Chapman S.B."/>
            <person name="Gainer-Dewar J."/>
            <person name="Goldberg J."/>
            <person name="Griggs A."/>
            <person name="Gujja S."/>
            <person name="Hansen M."/>
            <person name="Howarth C."/>
            <person name="Imamovic A."/>
            <person name="Ireland A."/>
            <person name="Larimer J."/>
            <person name="McCowan C."/>
            <person name="Murphy C."/>
            <person name="Pearson M."/>
            <person name="Poon T.W."/>
            <person name="Priest M."/>
            <person name="Roberts A."/>
            <person name="Saif S."/>
            <person name="Shea T."/>
            <person name="Sisk P."/>
            <person name="Sykes S."/>
            <person name="Wortman J."/>
            <person name="Nusbaum C."/>
            <person name="Birren B."/>
        </authorList>
    </citation>
    <scope>NUCLEOTIDE SEQUENCE [LARGE SCALE GENOMIC DNA]</scope>
    <source>
        <strain evidence="2 3">CBS 119918</strain>
    </source>
</reference>
<dbReference type="OrthoDB" id="5125733at2759"/>
<dbReference type="HOGENOM" id="CLU_002639_8_3_1"/>
<evidence type="ECO:0000313" key="3">
    <source>
        <dbReference type="Proteomes" id="UP000027920"/>
    </source>
</evidence>
<dbReference type="RefSeq" id="XP_013262942.1">
    <property type="nucleotide sequence ID" value="XM_013407488.1"/>
</dbReference>